<evidence type="ECO:0008006" key="3">
    <source>
        <dbReference type="Google" id="ProtNLM"/>
    </source>
</evidence>
<dbReference type="EMBL" id="JACHFM010000001">
    <property type="protein sequence ID" value="MBB5221553.1"/>
    <property type="molecule type" value="Genomic_DNA"/>
</dbReference>
<dbReference type="InterPro" id="IPR021067">
    <property type="entry name" value="Glycosyltransferase"/>
</dbReference>
<dbReference type="RefSeq" id="WP_343063211.1">
    <property type="nucleotide sequence ID" value="NZ_JACHFM010000001.1"/>
</dbReference>
<accession>A0A840SQB3</accession>
<sequence>MEIDEVPHTLSDGANWARRRVQRQWAGERYSLIIDSHLRFALDWDCKLAAMLEGCRSRGSERPLITGYPPDFDPATYPRGRSWRPLKIYREGYIAGMLLHFAGHEIALPSWLGAPVPAEFLALGLLFSDGRFNIEVPLDPAIYFFGDEITTGVRAWCRGYDFFHPHRVVAWHVYARKTRRCHWEDHADWSERDRRSLAQTRRVLTGAGSAGCETGRKRSLQSYERRIGVPLVLPGEHA</sequence>
<keyword evidence="2" id="KW-1185">Reference proteome</keyword>
<gene>
    <name evidence="1" type="ORF">HNP73_001474</name>
</gene>
<name>A0A840SQB3_9RHOB</name>
<comment type="caution">
    <text evidence="1">The sequence shown here is derived from an EMBL/GenBank/DDBJ whole genome shotgun (WGS) entry which is preliminary data.</text>
</comment>
<evidence type="ECO:0000313" key="1">
    <source>
        <dbReference type="EMBL" id="MBB5221553.1"/>
    </source>
</evidence>
<organism evidence="1 2">
    <name type="scientific">Amaricoccus macauensis</name>
    <dbReference type="NCBI Taxonomy" id="57001"/>
    <lineage>
        <taxon>Bacteria</taxon>
        <taxon>Pseudomonadati</taxon>
        <taxon>Pseudomonadota</taxon>
        <taxon>Alphaproteobacteria</taxon>
        <taxon>Rhodobacterales</taxon>
        <taxon>Paracoccaceae</taxon>
        <taxon>Amaricoccus</taxon>
    </lineage>
</organism>
<dbReference type="Proteomes" id="UP000549457">
    <property type="component" value="Unassembled WGS sequence"/>
</dbReference>
<dbReference type="PANTHER" id="PTHR34496:SF10">
    <property type="entry name" value="GLCNAC TRANSFERASE"/>
    <property type="match status" value="1"/>
</dbReference>
<reference evidence="1 2" key="1">
    <citation type="submission" date="2020-08" db="EMBL/GenBank/DDBJ databases">
        <title>Genomic Encyclopedia of Type Strains, Phase IV (KMG-IV): sequencing the most valuable type-strain genomes for metagenomic binning, comparative biology and taxonomic classification.</title>
        <authorList>
            <person name="Goeker M."/>
        </authorList>
    </citation>
    <scope>NUCLEOTIDE SEQUENCE [LARGE SCALE GENOMIC DNA]</scope>
    <source>
        <strain evidence="1 2">DSM 101730</strain>
    </source>
</reference>
<dbReference type="Pfam" id="PF11397">
    <property type="entry name" value="GlcNAc"/>
    <property type="match status" value="1"/>
</dbReference>
<proteinExistence type="predicted"/>
<dbReference type="AlphaFoldDB" id="A0A840SQB3"/>
<dbReference type="PANTHER" id="PTHR34496">
    <property type="entry name" value="GLCNAC TRANSFERASE-RELATED"/>
    <property type="match status" value="1"/>
</dbReference>
<protein>
    <recommendedName>
        <fullName evidence="3">Glycosyltransferase</fullName>
    </recommendedName>
</protein>
<evidence type="ECO:0000313" key="2">
    <source>
        <dbReference type="Proteomes" id="UP000549457"/>
    </source>
</evidence>